<keyword evidence="7" id="KW-0963">Cytoplasm</keyword>
<evidence type="ECO:0000256" key="8">
    <source>
        <dbReference type="ARBA" id="ARBA00022553"/>
    </source>
</evidence>
<name>A0A6L2Q1K3_COPFO</name>
<dbReference type="Gene3D" id="3.30.70.3490">
    <property type="match status" value="1"/>
</dbReference>
<keyword evidence="15" id="KW-0445">Lipid transport</keyword>
<keyword evidence="12 20" id="KW-0521">NADP</keyword>
<dbReference type="InterPro" id="IPR041680">
    <property type="entry name" value="PH_8"/>
</dbReference>
<feature type="compositionally biased region" description="Polar residues" evidence="23">
    <location>
        <begin position="540"/>
        <end position="549"/>
    </location>
</feature>
<dbReference type="OrthoDB" id="1854502at2759"/>
<dbReference type="SUPFAM" id="SSF51412">
    <property type="entry name" value="Inosine monophosphate dehydrogenase (IMPDH)"/>
    <property type="match status" value="1"/>
</dbReference>
<evidence type="ECO:0000256" key="4">
    <source>
        <dbReference type="ARBA" id="ARBA00008842"/>
    </source>
</evidence>
<keyword evidence="17" id="KW-0472">Membrane</keyword>
<organism evidence="25 26">
    <name type="scientific">Coptotermes formosanus</name>
    <name type="common">Formosan subterranean termite</name>
    <dbReference type="NCBI Taxonomy" id="36987"/>
    <lineage>
        <taxon>Eukaryota</taxon>
        <taxon>Metazoa</taxon>
        <taxon>Ecdysozoa</taxon>
        <taxon>Arthropoda</taxon>
        <taxon>Hexapoda</taxon>
        <taxon>Insecta</taxon>
        <taxon>Pterygota</taxon>
        <taxon>Neoptera</taxon>
        <taxon>Polyneoptera</taxon>
        <taxon>Dictyoptera</taxon>
        <taxon>Blattodea</taxon>
        <taxon>Blattoidea</taxon>
        <taxon>Termitoidae</taxon>
        <taxon>Rhinotermitidae</taxon>
        <taxon>Coptotermes</taxon>
    </lineage>
</organism>
<dbReference type="PANTHER" id="PTHR43170">
    <property type="entry name" value="GMP REDUCTASE"/>
    <property type="match status" value="1"/>
</dbReference>
<feature type="binding site" evidence="20">
    <location>
        <begin position="1166"/>
        <end position="1168"/>
    </location>
    <ligand>
        <name>GMP</name>
        <dbReference type="ChEBI" id="CHEBI:58115"/>
    </ligand>
</feature>
<dbReference type="InterPro" id="IPR013785">
    <property type="entry name" value="Aldolase_TIM"/>
</dbReference>
<feature type="binding site" description="in other chain" evidence="20">
    <location>
        <begin position="1076"/>
        <end position="1078"/>
    </location>
    <ligand>
        <name>NADP(+)</name>
        <dbReference type="ChEBI" id="CHEBI:58349"/>
        <note>ligand shared between two neighboring subunits</note>
    </ligand>
</feature>
<feature type="binding site" description="in other chain" evidence="20">
    <location>
        <position position="1025"/>
    </location>
    <ligand>
        <name>NADP(+)</name>
        <dbReference type="ChEBI" id="CHEBI:58349"/>
        <note>ligand shared between two neighboring subunits</note>
    </ligand>
</feature>
<dbReference type="NCBIfam" id="NF003470">
    <property type="entry name" value="PRK05096.1"/>
    <property type="match status" value="1"/>
</dbReference>
<dbReference type="InterPro" id="IPR015875">
    <property type="entry name" value="IMP_DH/GMP_Rdtase_CS"/>
</dbReference>
<dbReference type="Gene3D" id="2.30.29.30">
    <property type="entry name" value="Pleckstrin-homology domain (PH domain)/Phosphotyrosine-binding domain (PTB)"/>
    <property type="match status" value="1"/>
</dbReference>
<dbReference type="InParanoid" id="A0A6L2Q1K3"/>
<evidence type="ECO:0000256" key="3">
    <source>
        <dbReference type="ARBA" id="ARBA00004586"/>
    </source>
</evidence>
<dbReference type="HAMAP" id="MF_00596">
    <property type="entry name" value="GMP_reduct_type1"/>
    <property type="match status" value="1"/>
</dbReference>
<evidence type="ECO:0000256" key="7">
    <source>
        <dbReference type="ARBA" id="ARBA00022490"/>
    </source>
</evidence>
<feature type="binding site" evidence="20">
    <location>
        <begin position="1189"/>
        <end position="1190"/>
    </location>
    <ligand>
        <name>GMP</name>
        <dbReference type="ChEBI" id="CHEBI:58115"/>
    </ligand>
</feature>
<feature type="compositionally biased region" description="Low complexity" evidence="23">
    <location>
        <begin position="550"/>
        <end position="561"/>
    </location>
</feature>
<dbReference type="EC" id="1.7.1.7" evidence="20"/>
<evidence type="ECO:0000256" key="6">
    <source>
        <dbReference type="ARBA" id="ARBA00022475"/>
    </source>
</evidence>
<dbReference type="Gene3D" id="3.20.20.70">
    <property type="entry name" value="Aldolase class I"/>
    <property type="match status" value="1"/>
</dbReference>
<feature type="binding site" evidence="20">
    <location>
        <position position="1130"/>
    </location>
    <ligand>
        <name>K(+)</name>
        <dbReference type="ChEBI" id="CHEBI:29103"/>
    </ligand>
</feature>
<dbReference type="InterPro" id="IPR050139">
    <property type="entry name" value="GMP_reductase"/>
</dbReference>
<dbReference type="PROSITE" id="PS00487">
    <property type="entry name" value="IMP_DH_GMP_RED"/>
    <property type="match status" value="1"/>
</dbReference>
<dbReference type="PANTHER" id="PTHR43170:SF5">
    <property type="entry name" value="GMP REDUCTASE"/>
    <property type="match status" value="1"/>
</dbReference>
<keyword evidence="16" id="KW-0446">Lipid-binding</keyword>
<evidence type="ECO:0000256" key="10">
    <source>
        <dbReference type="ARBA" id="ARBA00022723"/>
    </source>
</evidence>
<feature type="active site" description="Thioimidate intermediate" evidence="20">
    <location>
        <position position="1133"/>
    </location>
</feature>
<dbReference type="Pfam" id="PF00478">
    <property type="entry name" value="IMPDH"/>
    <property type="match status" value="1"/>
</dbReference>
<feature type="region of interest" description="Disordered" evidence="23">
    <location>
        <begin position="270"/>
        <end position="316"/>
    </location>
</feature>
<evidence type="ECO:0000256" key="14">
    <source>
        <dbReference type="ARBA" id="ARBA00023002"/>
    </source>
</evidence>
<dbReference type="InterPro" id="IPR005993">
    <property type="entry name" value="GMPR"/>
</dbReference>
<feature type="region of interest" description="Disordered" evidence="23">
    <location>
        <begin position="531"/>
        <end position="595"/>
    </location>
</feature>
<feature type="active site" description="Proton donor/acceptor" evidence="20">
    <location>
        <position position="1135"/>
    </location>
</feature>
<dbReference type="Proteomes" id="UP000502823">
    <property type="component" value="Unassembled WGS sequence"/>
</dbReference>
<gene>
    <name evidence="25" type="ORF">Cfor_10893</name>
</gene>
<feature type="binding site" description="in other chain" evidence="20">
    <location>
        <begin position="1127"/>
        <end position="1128"/>
    </location>
    <ligand>
        <name>NADP(+)</name>
        <dbReference type="ChEBI" id="CHEBI:58349"/>
        <note>ligand shared between two neighboring subunits</note>
    </ligand>
</feature>
<dbReference type="GO" id="GO:0003920">
    <property type="term" value="F:GMP reductase activity"/>
    <property type="evidence" value="ECO:0007669"/>
    <property type="project" value="UniProtKB-UniRule"/>
</dbReference>
<keyword evidence="10 20" id="KW-0479">Metal-binding</keyword>
<evidence type="ECO:0000256" key="2">
    <source>
        <dbReference type="ARBA" id="ARBA00004514"/>
    </source>
</evidence>
<dbReference type="Gene3D" id="2.40.160.120">
    <property type="match status" value="1"/>
</dbReference>
<evidence type="ECO:0000256" key="5">
    <source>
        <dbReference type="ARBA" id="ARBA00022448"/>
    </source>
</evidence>
<dbReference type="GO" id="GO:0097038">
    <property type="term" value="C:perinuclear endoplasmic reticulum"/>
    <property type="evidence" value="ECO:0007669"/>
    <property type="project" value="UniProtKB-ARBA"/>
</dbReference>
<accession>A0A6L2Q1K3</accession>
<feature type="binding site" evidence="20">
    <location>
        <begin position="1261"/>
        <end position="1264"/>
    </location>
    <ligand>
        <name>NADP(+)</name>
        <dbReference type="ChEBI" id="CHEBI:58349"/>
        <note>ligand shared between two neighboring subunits</note>
    </ligand>
</feature>
<feature type="compositionally biased region" description="Basic residues" evidence="23">
    <location>
        <begin position="276"/>
        <end position="289"/>
    </location>
</feature>
<evidence type="ECO:0000256" key="11">
    <source>
        <dbReference type="ARBA" id="ARBA00022824"/>
    </source>
</evidence>
<dbReference type="SUPFAM" id="SSF144000">
    <property type="entry name" value="Oxysterol-binding protein-like"/>
    <property type="match status" value="1"/>
</dbReference>
<evidence type="ECO:0000313" key="26">
    <source>
        <dbReference type="Proteomes" id="UP000502823"/>
    </source>
</evidence>
<evidence type="ECO:0000313" key="25">
    <source>
        <dbReference type="EMBL" id="GFG37392.1"/>
    </source>
</evidence>
<dbReference type="GO" id="GO:0005886">
    <property type="term" value="C:plasma membrane"/>
    <property type="evidence" value="ECO:0007669"/>
    <property type="project" value="UniProtKB-SubCell"/>
</dbReference>
<dbReference type="EMBL" id="BLKM01009585">
    <property type="protein sequence ID" value="GFG37392.1"/>
    <property type="molecule type" value="Genomic_DNA"/>
</dbReference>
<reference evidence="26" key="1">
    <citation type="submission" date="2020-01" db="EMBL/GenBank/DDBJ databases">
        <title>Draft genome sequence of the Termite Coptotermes fromosanus.</title>
        <authorList>
            <person name="Itakura S."/>
            <person name="Yosikawa Y."/>
            <person name="Umezawa K."/>
        </authorList>
    </citation>
    <scope>NUCLEOTIDE SEQUENCE [LARGE SCALE GENOMIC DNA]</scope>
</reference>
<evidence type="ECO:0000256" key="15">
    <source>
        <dbReference type="ARBA" id="ARBA00023055"/>
    </source>
</evidence>
<dbReference type="GO" id="GO:0005634">
    <property type="term" value="C:nucleus"/>
    <property type="evidence" value="ECO:0007669"/>
    <property type="project" value="UniProtKB-ARBA"/>
</dbReference>
<dbReference type="SMART" id="SM01240">
    <property type="entry name" value="IMPDH"/>
    <property type="match status" value="1"/>
</dbReference>
<sequence length="1319" mass="145385">MDYIIHQSKSIKTSSLVCGEVVIVPNFPANKRSARRGSEWEILEGLKDGQRFDKKPDVYTGYLHKKRKWPLKGWHKRYFVLEKGILVYAKGPGDIARGKIHGSVDIGLSVISTKAKRKRIDIDAEEFIYHLKAKALEMFVKWVEQLKQHRLYRQHLLTFGTRDVPVVRAQGCSDSPIESKVAVTPAEIVPIRDGSLPRNVKPCSPPPSILGAGAGAGSRLAAWVIDSAPPLETLSKELGHVTQNIVQLTRILEQIESMPAVDTELANEGFSPNVKKDRKKFGLRKKKSSKGSSVDLTGSSPCKATESESASPLSVSFPGTESCSFTGLTAISIQQQPATGGLSSSSTSLPTTLATRPQSLPGPEHLLPLTVNAVTTINNTAALTLCNLDTKPSGTPDNQIREDFAILAKDIHGSLKLALYTLAAERDRLKTALESDSTFLLNCGSSIGSSTATGNIVASLRNSLNQALQQNADLRSRLARIHDTADLSDISSVGPASEILQKPLHASLSYSSSCVSASEFFDAEEYQLHQDTQGVRDGSDTSSEAGSLTSEEGSVSSENSEAGTEYTPAQSMVGGTGTSSMKCMTGRRTKLPAPRPDTEGLSLWNLLCKNIGKDLSQVSMPVALNEPLNMLQRMCEELEYSELLDKAAEVDDPYERMVYIAAFAVSSYGSSYFRAGSKPFNPILGETYECIREDKGFRFVAEQVSHHPPISVCYAESRNFIFSQDARIKTKFWGKSMEFQPTGSVNVHLPKYGDHYQWNKVTTCVHNLFGGQRWVDQYGELRITNGRIHCKLTFVKASYWSAKRHEVSGVVTNEEGKVVRNLFGKWSEALYCGVAPSARCIWRPGTMPEEYEMYYGFTRFAMELNELDPDMAKYLPITDTRFRPDQRLLEEGNLSAAETLKLQLEQAQRDRRKHKEQEGIQHDPRWFSISHFVRKKFLPRARSDSYLIPFKRELQLSSVVMRDTSALAQELAVPDTVDLYREITFRNSKRTYKGIPVIASNMDTVGTFEMAKALGKHGLFTTLHKYYNLEEWKHFAENNPECLCYVAASSGTGQGDFERLTQILTEIPDVTYICLDVANGYSQHFVEYVRKVRASFPSHTIIAGNVVTGEMVEELILSGADVVKVGIGPGSVCTTRIKTGVGFPQLSAVLECADAAHGLQGHIIADGGCTCPGDIAKAFGAGADFVMAGGMFAGHDQCGGDIIVRNGRKFKLFYGMSSATAMEKHAGRVAEYRSSEGKTVEVPYRGDVEATVLDILGGLRSACTYTGAGKLKELPRRATFIRCTQQLNQVYDNFGLGHKRTQRKNPEDCSLNGTDFFFM</sequence>
<evidence type="ECO:0000256" key="19">
    <source>
        <dbReference type="ARBA" id="ARBA00048616"/>
    </source>
</evidence>
<protein>
    <recommendedName>
        <fullName evidence="20">GMP reductase</fullName>
        <shortName evidence="20">GMPR</shortName>
        <ecNumber evidence="20">1.7.1.7</ecNumber>
    </recommendedName>
    <alternativeName>
        <fullName evidence="20">Guanosine 5'-monophosphate oxidoreductase</fullName>
        <shortName evidence="20">Guanosine monophosphate reductase</shortName>
    </alternativeName>
</protein>
<evidence type="ECO:0000256" key="9">
    <source>
        <dbReference type="ARBA" id="ARBA00022631"/>
    </source>
</evidence>
<dbReference type="GO" id="GO:0046872">
    <property type="term" value="F:metal ion binding"/>
    <property type="evidence" value="ECO:0007669"/>
    <property type="project" value="UniProtKB-KW"/>
</dbReference>
<comment type="caution">
    <text evidence="25">The sequence shown here is derived from an EMBL/GenBank/DDBJ whole genome shotgun (WGS) entry which is preliminary data.</text>
</comment>
<keyword evidence="26" id="KW-1185">Reference proteome</keyword>
<dbReference type="Pfam" id="PF15409">
    <property type="entry name" value="PH_8"/>
    <property type="match status" value="1"/>
</dbReference>
<comment type="subunit">
    <text evidence="20">Homotetramer.</text>
</comment>
<evidence type="ECO:0000256" key="17">
    <source>
        <dbReference type="ARBA" id="ARBA00023136"/>
    </source>
</evidence>
<comment type="similarity">
    <text evidence="20">Belongs to the IMPDH/GMPR family. GuaC type 1 subfamily.</text>
</comment>
<dbReference type="CDD" id="cd13287">
    <property type="entry name" value="PH_ORP3_ORP6_ORP7"/>
    <property type="match status" value="1"/>
</dbReference>
<dbReference type="SMART" id="SM00233">
    <property type="entry name" value="PH"/>
    <property type="match status" value="1"/>
</dbReference>
<evidence type="ECO:0000256" key="13">
    <source>
        <dbReference type="ARBA" id="ARBA00022958"/>
    </source>
</evidence>
<feature type="region of interest" description="Disordered" evidence="23">
    <location>
        <begin position="336"/>
        <end position="361"/>
    </location>
</feature>
<comment type="function">
    <text evidence="18 20 21">Catalyzes the irreversible NADPH-dependent deamination of GMP to IMP. It functions in the conversion of nucleobase, nucleoside and nucleotide derivatives of G to A nucleotides, and in maintaining the intracellular balance of A and G nucleotides.</text>
</comment>
<evidence type="ECO:0000256" key="23">
    <source>
        <dbReference type="SAM" id="MobiDB-lite"/>
    </source>
</evidence>
<dbReference type="CDD" id="cd00381">
    <property type="entry name" value="IMPDH"/>
    <property type="match status" value="1"/>
</dbReference>
<evidence type="ECO:0000256" key="1">
    <source>
        <dbReference type="ARBA" id="ARBA00004236"/>
    </source>
</evidence>
<feature type="domain" description="PH" evidence="24">
    <location>
        <begin position="56"/>
        <end position="151"/>
    </location>
</feature>
<dbReference type="GO" id="GO:0006699">
    <property type="term" value="P:bile acid biosynthetic process"/>
    <property type="evidence" value="ECO:0007669"/>
    <property type="project" value="UniProtKB-ARBA"/>
</dbReference>
<dbReference type="InterPro" id="IPR001093">
    <property type="entry name" value="IMP_DH_GMPRt"/>
</dbReference>
<keyword evidence="9 20" id="KW-0659">Purine metabolism</keyword>
<feature type="binding site" evidence="20">
    <location>
        <begin position="1215"/>
        <end position="1217"/>
    </location>
    <ligand>
        <name>GMP</name>
        <dbReference type="ChEBI" id="CHEBI:58115"/>
    </ligand>
</feature>
<dbReference type="GO" id="GO:0005829">
    <property type="term" value="C:cytosol"/>
    <property type="evidence" value="ECO:0007669"/>
    <property type="project" value="UniProtKB-SubCell"/>
</dbReference>
<feature type="binding site" description="in other chain" evidence="20">
    <location>
        <position position="1216"/>
    </location>
    <ligand>
        <name>NADP(+)</name>
        <dbReference type="ChEBI" id="CHEBI:58349"/>
        <note>ligand shared between two neighboring subunits</note>
    </ligand>
</feature>
<dbReference type="SUPFAM" id="SSF50729">
    <property type="entry name" value="PH domain-like"/>
    <property type="match status" value="1"/>
</dbReference>
<dbReference type="InterPro" id="IPR000648">
    <property type="entry name" value="Oxysterol-bd"/>
</dbReference>
<feature type="binding site" evidence="20">
    <location>
        <position position="1136"/>
    </location>
    <ligand>
        <name>K(+)</name>
        <dbReference type="ChEBI" id="CHEBI:29103"/>
    </ligand>
</feature>
<dbReference type="InterPro" id="IPR011993">
    <property type="entry name" value="PH-like_dom_sf"/>
</dbReference>
<dbReference type="NCBIfam" id="TIGR01305">
    <property type="entry name" value="GMP_reduct_1"/>
    <property type="match status" value="1"/>
</dbReference>
<evidence type="ECO:0000256" key="12">
    <source>
        <dbReference type="ARBA" id="ARBA00022857"/>
    </source>
</evidence>
<dbReference type="GO" id="GO:0006163">
    <property type="term" value="P:purine nucleotide metabolic process"/>
    <property type="evidence" value="ECO:0007669"/>
    <property type="project" value="UniProtKB-UniRule"/>
</dbReference>
<dbReference type="InterPro" id="IPR037239">
    <property type="entry name" value="OSBP_sf"/>
</dbReference>
<feature type="binding site" evidence="20">
    <location>
        <position position="1133"/>
    </location>
    <ligand>
        <name>K(+)</name>
        <dbReference type="ChEBI" id="CHEBI:29103"/>
    </ligand>
</feature>
<evidence type="ECO:0000259" key="24">
    <source>
        <dbReference type="PROSITE" id="PS50003"/>
    </source>
</evidence>
<keyword evidence="8" id="KW-0597">Phosphoprotein</keyword>
<feature type="binding site" description="in other chain" evidence="20">
    <location>
        <begin position="1232"/>
        <end position="1233"/>
    </location>
    <ligand>
        <name>NADP(+)</name>
        <dbReference type="ChEBI" id="CHEBI:58349"/>
        <note>ligand shared between two neighboring subunits</note>
    </ligand>
</feature>
<feature type="compositionally biased region" description="Low complexity" evidence="23">
    <location>
        <begin position="337"/>
        <end position="355"/>
    </location>
</feature>
<keyword evidence="6" id="KW-1003">Cell membrane</keyword>
<dbReference type="GO" id="GO:0005789">
    <property type="term" value="C:endoplasmic reticulum membrane"/>
    <property type="evidence" value="ECO:0007669"/>
    <property type="project" value="UniProtKB-SubCell"/>
</dbReference>
<keyword evidence="22" id="KW-0175">Coiled coil</keyword>
<dbReference type="InterPro" id="IPR001849">
    <property type="entry name" value="PH_domain"/>
</dbReference>
<evidence type="ECO:0000256" key="18">
    <source>
        <dbReference type="ARBA" id="ARBA00037691"/>
    </source>
</evidence>
<comment type="catalytic activity">
    <reaction evidence="19 20 21">
        <text>IMP + NH4(+) + NADP(+) = GMP + NADPH + 2 H(+)</text>
        <dbReference type="Rhea" id="RHEA:17185"/>
        <dbReference type="ChEBI" id="CHEBI:15378"/>
        <dbReference type="ChEBI" id="CHEBI:28938"/>
        <dbReference type="ChEBI" id="CHEBI:57783"/>
        <dbReference type="ChEBI" id="CHEBI:58053"/>
        <dbReference type="ChEBI" id="CHEBI:58115"/>
        <dbReference type="ChEBI" id="CHEBI:58349"/>
        <dbReference type="EC" id="1.7.1.7"/>
    </reaction>
</comment>
<dbReference type="GO" id="GO:1902560">
    <property type="term" value="C:GMP reductase complex"/>
    <property type="evidence" value="ECO:0007669"/>
    <property type="project" value="InterPro"/>
</dbReference>
<feature type="coiled-coil region" evidence="22">
    <location>
        <begin position="457"/>
        <end position="484"/>
    </location>
</feature>
<comment type="caution">
    <text evidence="20">Lacks conserved residue(s) required for the propagation of feature annotation.</text>
</comment>
<evidence type="ECO:0000256" key="16">
    <source>
        <dbReference type="ARBA" id="ARBA00023121"/>
    </source>
</evidence>
<feature type="binding site" evidence="20">
    <location>
        <position position="1128"/>
    </location>
    <ligand>
        <name>K(+)</name>
        <dbReference type="ChEBI" id="CHEBI:29103"/>
    </ligand>
</feature>
<keyword evidence="14 20" id="KW-0560">Oxidoreductase</keyword>
<evidence type="ECO:0000256" key="22">
    <source>
        <dbReference type="SAM" id="Coils"/>
    </source>
</evidence>
<proteinExistence type="inferred from homology"/>
<comment type="similarity">
    <text evidence="4">Belongs to the OSBP family.</text>
</comment>
<dbReference type="Pfam" id="PF01237">
    <property type="entry name" value="Oxysterol_BP"/>
    <property type="match status" value="1"/>
</dbReference>
<dbReference type="GO" id="GO:0120015">
    <property type="term" value="F:sterol transfer activity"/>
    <property type="evidence" value="ECO:0007669"/>
    <property type="project" value="UniProtKB-ARBA"/>
</dbReference>
<feature type="compositionally biased region" description="Polar residues" evidence="23">
    <location>
        <begin position="297"/>
        <end position="316"/>
    </location>
</feature>
<comment type="subcellular location">
    <subcellularLocation>
        <location evidence="1">Cell membrane</location>
    </subcellularLocation>
    <subcellularLocation>
        <location evidence="2">Cytoplasm</location>
        <location evidence="2">Cytosol</location>
    </subcellularLocation>
    <subcellularLocation>
        <location evidence="3">Endoplasmic reticulum membrane</location>
    </subcellularLocation>
</comment>
<dbReference type="GO" id="GO:0008289">
    <property type="term" value="F:lipid binding"/>
    <property type="evidence" value="ECO:0007669"/>
    <property type="project" value="UniProtKB-KW"/>
</dbReference>
<dbReference type="FunFam" id="3.20.20.70:FF:000012">
    <property type="entry name" value="GMP reductase"/>
    <property type="match status" value="1"/>
</dbReference>
<dbReference type="FunFam" id="2.30.29.30:FF:000011">
    <property type="entry name" value="Oxysterol-binding protein"/>
    <property type="match status" value="1"/>
</dbReference>
<keyword evidence="11" id="KW-0256">Endoplasmic reticulum</keyword>
<dbReference type="GO" id="GO:0006144">
    <property type="term" value="P:purine nucleobase metabolic process"/>
    <property type="evidence" value="ECO:0007669"/>
    <property type="project" value="UniProtKB-KW"/>
</dbReference>
<keyword evidence="13 20" id="KW-0630">Potassium</keyword>
<keyword evidence="5" id="KW-0813">Transport</keyword>
<evidence type="ECO:0000256" key="20">
    <source>
        <dbReference type="HAMAP-Rule" id="MF_03195"/>
    </source>
</evidence>
<dbReference type="PROSITE" id="PS50003">
    <property type="entry name" value="PH_DOMAIN"/>
    <property type="match status" value="1"/>
</dbReference>
<dbReference type="FunFam" id="2.40.160.120:FF:000001">
    <property type="entry name" value="Oxysterol-binding protein"/>
    <property type="match status" value="1"/>
</dbReference>
<evidence type="ECO:0000256" key="21">
    <source>
        <dbReference type="RuleBase" id="RU003929"/>
    </source>
</evidence>